<comment type="caution">
    <text evidence="2">The sequence shown here is derived from an EMBL/GenBank/DDBJ whole genome shotgun (WGS) entry which is preliminary data.</text>
</comment>
<evidence type="ECO:0000256" key="1">
    <source>
        <dbReference type="SAM" id="MobiDB-lite"/>
    </source>
</evidence>
<evidence type="ECO:0000313" key="3">
    <source>
        <dbReference type="Proteomes" id="UP000031572"/>
    </source>
</evidence>
<name>A0A0C2BFI4_9BURK</name>
<sequence length="70" mass="7996">MPHHQRPQFCVGASTPWKRIRCRRRRSTSATAACAPRPHRRPARPRRSAPTPRSARRQPTCRSTGPMAAR</sequence>
<gene>
    <name evidence="2" type="ORF">TSA66_02835</name>
</gene>
<dbReference type="EMBL" id="JWJG01000028">
    <property type="protein sequence ID" value="KIF79990.1"/>
    <property type="molecule type" value="Genomic_DNA"/>
</dbReference>
<evidence type="ECO:0000313" key="2">
    <source>
        <dbReference type="EMBL" id="KIF79990.1"/>
    </source>
</evidence>
<reference evidence="2 3" key="1">
    <citation type="submission" date="2014-12" db="EMBL/GenBank/DDBJ databases">
        <title>Denitrispirillum autotrophicum gen. nov., sp. nov., Denitrifying, Facultatively Autotrophic Bacteria Isolated from Rice Paddy Soil.</title>
        <authorList>
            <person name="Ishii S."/>
            <person name="Ashida N."/>
            <person name="Ohno H."/>
            <person name="Otsuka S."/>
            <person name="Yokota A."/>
            <person name="Senoo K."/>
        </authorList>
    </citation>
    <scope>NUCLEOTIDE SEQUENCE [LARGE SCALE GENOMIC DNA]</scope>
    <source>
        <strain evidence="2 3">TSA66</strain>
    </source>
</reference>
<organism evidence="2 3">
    <name type="scientific">Noviherbaspirillum autotrophicum</name>
    <dbReference type="NCBI Taxonomy" id="709839"/>
    <lineage>
        <taxon>Bacteria</taxon>
        <taxon>Pseudomonadati</taxon>
        <taxon>Pseudomonadota</taxon>
        <taxon>Betaproteobacteria</taxon>
        <taxon>Burkholderiales</taxon>
        <taxon>Oxalobacteraceae</taxon>
        <taxon>Noviherbaspirillum</taxon>
    </lineage>
</organism>
<dbReference type="AlphaFoldDB" id="A0A0C2BFI4"/>
<feature type="compositionally biased region" description="Basic residues" evidence="1">
    <location>
        <begin position="37"/>
        <end position="47"/>
    </location>
</feature>
<feature type="region of interest" description="Disordered" evidence="1">
    <location>
        <begin position="21"/>
        <end position="70"/>
    </location>
</feature>
<protein>
    <submittedName>
        <fullName evidence="2">Uncharacterized protein</fullName>
    </submittedName>
</protein>
<proteinExistence type="predicted"/>
<dbReference type="Proteomes" id="UP000031572">
    <property type="component" value="Unassembled WGS sequence"/>
</dbReference>
<keyword evidence="3" id="KW-1185">Reference proteome</keyword>
<accession>A0A0C2BFI4</accession>